<accession>A0A5B7FSB3</accession>
<keyword evidence="3" id="KW-1185">Reference proteome</keyword>
<proteinExistence type="predicted"/>
<evidence type="ECO:0000256" key="1">
    <source>
        <dbReference type="SAM" id="MobiDB-lite"/>
    </source>
</evidence>
<dbReference type="Proteomes" id="UP000324222">
    <property type="component" value="Unassembled WGS sequence"/>
</dbReference>
<reference evidence="2 3" key="1">
    <citation type="submission" date="2019-05" db="EMBL/GenBank/DDBJ databases">
        <title>Another draft genome of Portunus trituberculatus and its Hox gene families provides insights of decapod evolution.</title>
        <authorList>
            <person name="Jeong J.-H."/>
            <person name="Song I."/>
            <person name="Kim S."/>
            <person name="Choi T."/>
            <person name="Kim D."/>
            <person name="Ryu S."/>
            <person name="Kim W."/>
        </authorList>
    </citation>
    <scope>NUCLEOTIDE SEQUENCE [LARGE SCALE GENOMIC DNA]</scope>
    <source>
        <tissue evidence="2">Muscle</tissue>
    </source>
</reference>
<name>A0A5B7FSB3_PORTR</name>
<comment type="caution">
    <text evidence="2">The sequence shown here is derived from an EMBL/GenBank/DDBJ whole genome shotgun (WGS) entry which is preliminary data.</text>
</comment>
<dbReference type="AlphaFoldDB" id="A0A5B7FSB3"/>
<sequence length="30" mass="3213">MSPQQILPPSSQPPLPSRVTQVPGAETECH</sequence>
<evidence type="ECO:0000313" key="3">
    <source>
        <dbReference type="Proteomes" id="UP000324222"/>
    </source>
</evidence>
<gene>
    <name evidence="2" type="ORF">E2C01_041664</name>
</gene>
<dbReference type="EMBL" id="VSRR010007991">
    <property type="protein sequence ID" value="MPC47903.1"/>
    <property type="molecule type" value="Genomic_DNA"/>
</dbReference>
<evidence type="ECO:0000313" key="2">
    <source>
        <dbReference type="EMBL" id="MPC47903.1"/>
    </source>
</evidence>
<protein>
    <submittedName>
        <fullName evidence="2">Uncharacterized protein</fullName>
    </submittedName>
</protein>
<feature type="region of interest" description="Disordered" evidence="1">
    <location>
        <begin position="1"/>
        <end position="30"/>
    </location>
</feature>
<organism evidence="2 3">
    <name type="scientific">Portunus trituberculatus</name>
    <name type="common">Swimming crab</name>
    <name type="synonym">Neptunus trituberculatus</name>
    <dbReference type="NCBI Taxonomy" id="210409"/>
    <lineage>
        <taxon>Eukaryota</taxon>
        <taxon>Metazoa</taxon>
        <taxon>Ecdysozoa</taxon>
        <taxon>Arthropoda</taxon>
        <taxon>Crustacea</taxon>
        <taxon>Multicrustacea</taxon>
        <taxon>Malacostraca</taxon>
        <taxon>Eumalacostraca</taxon>
        <taxon>Eucarida</taxon>
        <taxon>Decapoda</taxon>
        <taxon>Pleocyemata</taxon>
        <taxon>Brachyura</taxon>
        <taxon>Eubrachyura</taxon>
        <taxon>Portunoidea</taxon>
        <taxon>Portunidae</taxon>
        <taxon>Portuninae</taxon>
        <taxon>Portunus</taxon>
    </lineage>
</organism>